<evidence type="ECO:0000313" key="1">
    <source>
        <dbReference type="EMBL" id="RXW20906.1"/>
    </source>
</evidence>
<accession>A0A4Q2DNI5</accession>
<name>A0A4Q2DNI5_9AGAR</name>
<protein>
    <submittedName>
        <fullName evidence="1">Uncharacterized protein</fullName>
    </submittedName>
</protein>
<sequence>MKSTAVFPHALIAEMNSASTKEHGVVVFDVKDESEFCREYLELKSEGISEEDAREAIASLLHDLEKTSLIARLTSKQLLNLRKAGHKVEGCEDFYQEHDRQEPGEQIAISSN</sequence>
<organism evidence="1 2">
    <name type="scientific">Candolleomyces aberdarensis</name>
    <dbReference type="NCBI Taxonomy" id="2316362"/>
    <lineage>
        <taxon>Eukaryota</taxon>
        <taxon>Fungi</taxon>
        <taxon>Dikarya</taxon>
        <taxon>Basidiomycota</taxon>
        <taxon>Agaricomycotina</taxon>
        <taxon>Agaricomycetes</taxon>
        <taxon>Agaricomycetidae</taxon>
        <taxon>Agaricales</taxon>
        <taxon>Agaricineae</taxon>
        <taxon>Psathyrellaceae</taxon>
        <taxon>Candolleomyces</taxon>
    </lineage>
</organism>
<keyword evidence="2" id="KW-1185">Reference proteome</keyword>
<comment type="caution">
    <text evidence="1">The sequence shown here is derived from an EMBL/GenBank/DDBJ whole genome shotgun (WGS) entry which is preliminary data.</text>
</comment>
<dbReference type="EMBL" id="SDEE01000128">
    <property type="protein sequence ID" value="RXW20906.1"/>
    <property type="molecule type" value="Genomic_DNA"/>
</dbReference>
<proteinExistence type="predicted"/>
<dbReference type="Proteomes" id="UP000290288">
    <property type="component" value="Unassembled WGS sequence"/>
</dbReference>
<gene>
    <name evidence="1" type="ORF">EST38_g4932</name>
</gene>
<reference evidence="1 2" key="1">
    <citation type="submission" date="2019-01" db="EMBL/GenBank/DDBJ databases">
        <title>Draft genome sequence of Psathyrella aberdarensis IHI B618.</title>
        <authorList>
            <person name="Buettner E."/>
            <person name="Kellner H."/>
        </authorList>
    </citation>
    <scope>NUCLEOTIDE SEQUENCE [LARGE SCALE GENOMIC DNA]</scope>
    <source>
        <strain evidence="1 2">IHI B618</strain>
    </source>
</reference>
<evidence type="ECO:0000313" key="2">
    <source>
        <dbReference type="Proteomes" id="UP000290288"/>
    </source>
</evidence>
<dbReference type="AlphaFoldDB" id="A0A4Q2DNI5"/>